<keyword evidence="1" id="KW-1185">Reference proteome</keyword>
<name>A0A6I9Y783_9SAUR</name>
<accession>A0A6I9Y783</accession>
<sequence length="131" mass="14118">MLPRLLLARVRCPLIARPPRALLLLAASMAAGTRAAARQGLILGAFASDHDDQPSQLSDAGEAFDKQVNGKLKELLALSGPPLKKGKTRIFHGLHQVGGKYLTNLTLCLLIFKEIFFLLEEVCGGALRISC</sequence>
<dbReference type="GO" id="GO:0004177">
    <property type="term" value="F:aminopeptidase activity"/>
    <property type="evidence" value="ECO:0007669"/>
    <property type="project" value="UniProtKB-KW"/>
</dbReference>
<evidence type="ECO:0000313" key="2">
    <source>
        <dbReference type="RefSeq" id="XP_013914725.1"/>
    </source>
</evidence>
<dbReference type="KEGG" id="tsr:106543273"/>
<reference evidence="2" key="1">
    <citation type="submission" date="2025-08" db="UniProtKB">
        <authorList>
            <consortium name="RefSeq"/>
        </authorList>
    </citation>
    <scope>IDENTIFICATION</scope>
    <source>
        <tissue evidence="2">Skeletal muscle</tissue>
    </source>
</reference>
<proteinExistence type="predicted"/>
<dbReference type="Gene3D" id="3.40.220.10">
    <property type="entry name" value="Leucine Aminopeptidase, subunit E, domain 1"/>
    <property type="match status" value="1"/>
</dbReference>
<dbReference type="GeneID" id="106543273"/>
<dbReference type="RefSeq" id="XP_013914725.1">
    <property type="nucleotide sequence ID" value="XM_014059250.1"/>
</dbReference>
<dbReference type="Proteomes" id="UP000504617">
    <property type="component" value="Unplaced"/>
</dbReference>
<dbReference type="AlphaFoldDB" id="A0A6I9Y783"/>
<dbReference type="OrthoDB" id="412814at2759"/>
<keyword evidence="2" id="KW-0031">Aminopeptidase</keyword>
<evidence type="ECO:0000313" key="1">
    <source>
        <dbReference type="Proteomes" id="UP000504617"/>
    </source>
</evidence>
<protein>
    <submittedName>
        <fullName evidence="2">Cytosol aminopeptidase</fullName>
    </submittedName>
</protein>
<keyword evidence="2" id="KW-0645">Protease</keyword>
<dbReference type="CTD" id="51056"/>
<organism evidence="1 2">
    <name type="scientific">Thamnophis sirtalis</name>
    <dbReference type="NCBI Taxonomy" id="35019"/>
    <lineage>
        <taxon>Eukaryota</taxon>
        <taxon>Metazoa</taxon>
        <taxon>Chordata</taxon>
        <taxon>Craniata</taxon>
        <taxon>Vertebrata</taxon>
        <taxon>Euteleostomi</taxon>
        <taxon>Lepidosauria</taxon>
        <taxon>Squamata</taxon>
        <taxon>Bifurcata</taxon>
        <taxon>Unidentata</taxon>
        <taxon>Episquamata</taxon>
        <taxon>Toxicofera</taxon>
        <taxon>Serpentes</taxon>
        <taxon>Colubroidea</taxon>
        <taxon>Colubridae</taxon>
        <taxon>Natricinae</taxon>
        <taxon>Thamnophis</taxon>
    </lineage>
</organism>
<dbReference type="SUPFAM" id="SSF52949">
    <property type="entry name" value="Macro domain-like"/>
    <property type="match status" value="1"/>
</dbReference>
<dbReference type="InterPro" id="IPR043472">
    <property type="entry name" value="Macro_dom-like"/>
</dbReference>
<keyword evidence="2" id="KW-0378">Hydrolase</keyword>
<gene>
    <name evidence="2" type="primary">LAP3</name>
</gene>